<dbReference type="InterPro" id="IPR016181">
    <property type="entry name" value="Acyl_CoA_acyltransferase"/>
</dbReference>
<dbReference type="Pfam" id="PF13302">
    <property type="entry name" value="Acetyltransf_3"/>
    <property type="match status" value="1"/>
</dbReference>
<evidence type="ECO:0000313" key="3">
    <source>
        <dbReference type="Proteomes" id="UP000077824"/>
    </source>
</evidence>
<dbReference type="RefSeq" id="WP_066753917.1">
    <property type="nucleotide sequence ID" value="NZ_CP015199.1"/>
</dbReference>
<dbReference type="STRING" id="1685010.A0O34_09050"/>
<keyword evidence="3" id="KW-1185">Reference proteome</keyword>
<dbReference type="EMBL" id="CP015199">
    <property type="protein sequence ID" value="ANF50661.1"/>
    <property type="molecule type" value="Genomic_DNA"/>
</dbReference>
<gene>
    <name evidence="2" type="ORF">A0O34_09050</name>
</gene>
<proteinExistence type="predicted"/>
<dbReference type="Gene3D" id="3.40.630.30">
    <property type="match status" value="1"/>
</dbReference>
<dbReference type="InterPro" id="IPR000182">
    <property type="entry name" value="GNAT_dom"/>
</dbReference>
<evidence type="ECO:0000259" key="1">
    <source>
        <dbReference type="PROSITE" id="PS51186"/>
    </source>
</evidence>
<accession>A0A172XUP8</accession>
<dbReference type="SUPFAM" id="SSF55729">
    <property type="entry name" value="Acyl-CoA N-acyltransferases (Nat)"/>
    <property type="match status" value="1"/>
</dbReference>
<dbReference type="PROSITE" id="PS51186">
    <property type="entry name" value="GNAT"/>
    <property type="match status" value="1"/>
</dbReference>
<reference evidence="2 3" key="1">
    <citation type="submission" date="2016-04" db="EMBL/GenBank/DDBJ databases">
        <title>Complete Genome Sequence of Chryseobacterium sp. IHBB 10212.</title>
        <authorList>
            <person name="Pal M."/>
            <person name="Swarnkar M.K."/>
            <person name="Kaushal K."/>
            <person name="Chhibber S."/>
            <person name="Singh A.K."/>
            <person name="Gulati A."/>
        </authorList>
    </citation>
    <scope>NUCLEOTIDE SEQUENCE [LARGE SCALE GENOMIC DNA]</scope>
    <source>
        <strain evidence="2 3">IHBB 10212</strain>
    </source>
</reference>
<keyword evidence="2" id="KW-0808">Transferase</keyword>
<dbReference type="KEGG" id="chh:A0O34_09050"/>
<dbReference type="Proteomes" id="UP000077824">
    <property type="component" value="Chromosome"/>
</dbReference>
<sequence>MSLKNQPNLPSENNVYETERLILRPMSLEDGEFIFELYNRPKFIQYIGDRHLKTISDAENYIKNRFLPQIERLGFGNYLVVTKDKNEKIGGVGIFEREGLDIVDIGFSLLEEFEGKGYAYEAAQKVKSIGMDDFGLKKISAITLKDNFSSQKLIEKLGLKFKNHVTLPNEDEELMYFETE</sequence>
<protein>
    <submittedName>
        <fullName evidence="2">GNAT family acetyltransferase</fullName>
    </submittedName>
</protein>
<dbReference type="InterPro" id="IPR051531">
    <property type="entry name" value="N-acetyltransferase"/>
</dbReference>
<dbReference type="OrthoDB" id="9798081at2"/>
<dbReference type="AlphaFoldDB" id="A0A172XUP8"/>
<dbReference type="PANTHER" id="PTHR43792">
    <property type="entry name" value="GNAT FAMILY, PUTATIVE (AFU_ORTHOLOGUE AFUA_3G00765)-RELATED-RELATED"/>
    <property type="match status" value="1"/>
</dbReference>
<feature type="domain" description="N-acetyltransferase" evidence="1">
    <location>
        <begin position="21"/>
        <end position="180"/>
    </location>
</feature>
<evidence type="ECO:0000313" key="2">
    <source>
        <dbReference type="EMBL" id="ANF50661.1"/>
    </source>
</evidence>
<name>A0A172XUP8_9FLAO</name>
<organism evidence="2 3">
    <name type="scientific">Chryseobacterium glaciei</name>
    <dbReference type="NCBI Taxonomy" id="1685010"/>
    <lineage>
        <taxon>Bacteria</taxon>
        <taxon>Pseudomonadati</taxon>
        <taxon>Bacteroidota</taxon>
        <taxon>Flavobacteriia</taxon>
        <taxon>Flavobacteriales</taxon>
        <taxon>Weeksellaceae</taxon>
        <taxon>Chryseobacterium group</taxon>
        <taxon>Chryseobacterium</taxon>
    </lineage>
</organism>
<dbReference type="PANTHER" id="PTHR43792:SF1">
    <property type="entry name" value="N-ACETYLTRANSFERASE DOMAIN-CONTAINING PROTEIN"/>
    <property type="match status" value="1"/>
</dbReference>
<dbReference type="GO" id="GO:0016747">
    <property type="term" value="F:acyltransferase activity, transferring groups other than amino-acyl groups"/>
    <property type="evidence" value="ECO:0007669"/>
    <property type="project" value="InterPro"/>
</dbReference>